<dbReference type="Pfam" id="PF12704">
    <property type="entry name" value="MacB_PCD"/>
    <property type="match status" value="1"/>
</dbReference>
<dbReference type="GO" id="GO:0022857">
    <property type="term" value="F:transmembrane transporter activity"/>
    <property type="evidence" value="ECO:0007669"/>
    <property type="project" value="TreeGrafter"/>
</dbReference>
<dbReference type="Proteomes" id="UP000321154">
    <property type="component" value="Unassembled WGS sequence"/>
</dbReference>
<evidence type="ECO:0000259" key="8">
    <source>
        <dbReference type="Pfam" id="PF02687"/>
    </source>
</evidence>
<comment type="subcellular location">
    <subcellularLocation>
        <location evidence="1">Cell membrane</location>
        <topology evidence="1">Multi-pass membrane protein</topology>
    </subcellularLocation>
</comment>
<evidence type="ECO:0000313" key="12">
    <source>
        <dbReference type="Proteomes" id="UP000321154"/>
    </source>
</evidence>
<dbReference type="EMBL" id="JACGWW010000009">
    <property type="protein sequence ID" value="MBA8814838.1"/>
    <property type="molecule type" value="Genomic_DNA"/>
</dbReference>
<evidence type="ECO:0000256" key="3">
    <source>
        <dbReference type="ARBA" id="ARBA00022692"/>
    </source>
</evidence>
<evidence type="ECO:0000256" key="2">
    <source>
        <dbReference type="ARBA" id="ARBA00022475"/>
    </source>
</evidence>
<dbReference type="EMBL" id="BJUV01000010">
    <property type="protein sequence ID" value="GEK82986.1"/>
    <property type="molecule type" value="Genomic_DNA"/>
</dbReference>
<reference evidence="10 12" key="1">
    <citation type="submission" date="2019-07" db="EMBL/GenBank/DDBJ databases">
        <title>Whole genome shotgun sequence of Frigoribacterium faeni NBRC 103066.</title>
        <authorList>
            <person name="Hosoyama A."/>
            <person name="Uohara A."/>
            <person name="Ohji S."/>
            <person name="Ichikawa N."/>
        </authorList>
    </citation>
    <scope>NUCLEOTIDE SEQUENCE [LARGE SCALE GENOMIC DNA]</scope>
    <source>
        <strain evidence="10 12">NBRC 103066</strain>
    </source>
</reference>
<dbReference type="PANTHER" id="PTHR30572">
    <property type="entry name" value="MEMBRANE COMPONENT OF TRANSPORTER-RELATED"/>
    <property type="match status" value="1"/>
</dbReference>
<dbReference type="InterPro" id="IPR025857">
    <property type="entry name" value="MacB_PCD"/>
</dbReference>
<feature type="domain" description="ABC3 transporter permease C-terminal" evidence="8">
    <location>
        <begin position="280"/>
        <end position="391"/>
    </location>
</feature>
<feature type="domain" description="MacB-like periplasmic core" evidence="9">
    <location>
        <begin position="31"/>
        <end position="242"/>
    </location>
</feature>
<evidence type="ECO:0000313" key="11">
    <source>
        <dbReference type="EMBL" id="MBA8814838.1"/>
    </source>
</evidence>
<dbReference type="RefSeq" id="WP_146854185.1">
    <property type="nucleotide sequence ID" value="NZ_BAAAHR010000003.1"/>
</dbReference>
<keyword evidence="2" id="KW-1003">Cell membrane</keyword>
<dbReference type="InterPro" id="IPR003838">
    <property type="entry name" value="ABC3_permease_C"/>
</dbReference>
<evidence type="ECO:0000256" key="4">
    <source>
        <dbReference type="ARBA" id="ARBA00022989"/>
    </source>
</evidence>
<feature type="transmembrane region" description="Helical" evidence="7">
    <location>
        <begin position="358"/>
        <end position="381"/>
    </location>
</feature>
<evidence type="ECO:0000256" key="5">
    <source>
        <dbReference type="ARBA" id="ARBA00023136"/>
    </source>
</evidence>
<sequence>MTASTTRSRLLGSDVARLGVSGLVSRPTRAVLSALGIAIGIAAMIAVVGISTSSRAELAATLDELGTNLLSASQGKDVFGEAVDLPLTAEASVGRTRGVESAATTGTVADTGVYRSSAIPAGNTNGITVRSASPTLLEVLDASVAEGVWLTEGTARYPVVVLGAEAAARLGVTEPGRHVLIGGSAFVVAGILEPVPLAAEIDSSALIGEEAAEALAGSPVHPTSVYVRADPDRVEQVRDLLARAIQPKNPTEVEVTRPSDALAAQQAADQAFTGLLVGLGGVALLVGGIGVANTMVISVLERRREIGLRRALGATRAHIRRQFLAEALFLSLLGGVAGVLLGVAVTALFAALRGWPPAIPPVVLVAGLVATLVIGALAGLWPAVRAARIPPTEALQS</sequence>
<comment type="caution">
    <text evidence="11">The sequence shown here is derived from an EMBL/GenBank/DDBJ whole genome shotgun (WGS) entry which is preliminary data.</text>
</comment>
<proteinExistence type="inferred from homology"/>
<keyword evidence="5 7" id="KW-0472">Membrane</keyword>
<evidence type="ECO:0000259" key="9">
    <source>
        <dbReference type="Pfam" id="PF12704"/>
    </source>
</evidence>
<keyword evidence="12" id="KW-1185">Reference proteome</keyword>
<protein>
    <submittedName>
        <fullName evidence="10">ABC transporter permease</fullName>
    </submittedName>
    <submittedName>
        <fullName evidence="11">Putative ABC transport system permease protein</fullName>
    </submittedName>
</protein>
<organism evidence="11 13">
    <name type="scientific">Frigoribacterium faeni</name>
    <dbReference type="NCBI Taxonomy" id="145483"/>
    <lineage>
        <taxon>Bacteria</taxon>
        <taxon>Bacillati</taxon>
        <taxon>Actinomycetota</taxon>
        <taxon>Actinomycetes</taxon>
        <taxon>Micrococcales</taxon>
        <taxon>Microbacteriaceae</taxon>
        <taxon>Frigoribacterium</taxon>
    </lineage>
</organism>
<dbReference type="Pfam" id="PF02687">
    <property type="entry name" value="FtsX"/>
    <property type="match status" value="1"/>
</dbReference>
<evidence type="ECO:0000256" key="6">
    <source>
        <dbReference type="ARBA" id="ARBA00038076"/>
    </source>
</evidence>
<evidence type="ECO:0000313" key="10">
    <source>
        <dbReference type="EMBL" id="GEK82986.1"/>
    </source>
</evidence>
<dbReference type="GO" id="GO:0005886">
    <property type="term" value="C:plasma membrane"/>
    <property type="evidence" value="ECO:0007669"/>
    <property type="project" value="UniProtKB-SubCell"/>
</dbReference>
<comment type="similarity">
    <text evidence="6">Belongs to the ABC-4 integral membrane protein family.</text>
</comment>
<dbReference type="PANTHER" id="PTHR30572:SF4">
    <property type="entry name" value="ABC TRANSPORTER PERMEASE YTRF"/>
    <property type="match status" value="1"/>
</dbReference>
<keyword evidence="3 7" id="KW-0812">Transmembrane</keyword>
<dbReference type="InterPro" id="IPR050250">
    <property type="entry name" value="Macrolide_Exporter_MacB"/>
</dbReference>
<evidence type="ECO:0000313" key="13">
    <source>
        <dbReference type="Proteomes" id="UP000522688"/>
    </source>
</evidence>
<keyword evidence="4 7" id="KW-1133">Transmembrane helix</keyword>
<gene>
    <name evidence="11" type="ORF">FB463_003114</name>
    <name evidence="10" type="ORF">FFA01_12950</name>
</gene>
<dbReference type="OrthoDB" id="9780560at2"/>
<evidence type="ECO:0000256" key="7">
    <source>
        <dbReference type="SAM" id="Phobius"/>
    </source>
</evidence>
<reference evidence="11 13" key="2">
    <citation type="submission" date="2020-07" db="EMBL/GenBank/DDBJ databases">
        <title>Sequencing the genomes of 1000 actinobacteria strains.</title>
        <authorList>
            <person name="Klenk H.-P."/>
        </authorList>
    </citation>
    <scope>NUCLEOTIDE SEQUENCE [LARGE SCALE GENOMIC DNA]</scope>
    <source>
        <strain evidence="11 13">DSM 10309</strain>
    </source>
</reference>
<feature type="transmembrane region" description="Helical" evidence="7">
    <location>
        <begin position="30"/>
        <end position="50"/>
    </location>
</feature>
<name>A0A7W3JL56_9MICO</name>
<dbReference type="AlphaFoldDB" id="A0A7W3JL56"/>
<feature type="transmembrane region" description="Helical" evidence="7">
    <location>
        <begin position="327"/>
        <end position="352"/>
    </location>
</feature>
<evidence type="ECO:0000256" key="1">
    <source>
        <dbReference type="ARBA" id="ARBA00004651"/>
    </source>
</evidence>
<feature type="transmembrane region" description="Helical" evidence="7">
    <location>
        <begin position="275"/>
        <end position="300"/>
    </location>
</feature>
<dbReference type="Proteomes" id="UP000522688">
    <property type="component" value="Unassembled WGS sequence"/>
</dbReference>
<accession>A0A7W3JL56</accession>